<feature type="compositionally biased region" description="Basic and acidic residues" evidence="6">
    <location>
        <begin position="1"/>
        <end position="13"/>
    </location>
</feature>
<dbReference type="Proteomes" id="UP000516437">
    <property type="component" value="Chromosome 5"/>
</dbReference>
<evidence type="ECO:0000256" key="2">
    <source>
        <dbReference type="ARBA" id="ARBA00023015"/>
    </source>
</evidence>
<dbReference type="GO" id="GO:0003700">
    <property type="term" value="F:DNA-binding transcription factor activity"/>
    <property type="evidence" value="ECO:0007669"/>
    <property type="project" value="InterPro"/>
</dbReference>
<dbReference type="EMBL" id="RXIC02000023">
    <property type="protein sequence ID" value="KAB1212392.1"/>
    <property type="molecule type" value="Genomic_DNA"/>
</dbReference>
<keyword evidence="3" id="KW-0238">DNA-binding</keyword>
<dbReference type="InterPro" id="IPR015300">
    <property type="entry name" value="DNA-bd_pseudobarrel_sf"/>
</dbReference>
<evidence type="ECO:0000259" key="7">
    <source>
        <dbReference type="PROSITE" id="PS50863"/>
    </source>
</evidence>
<evidence type="ECO:0000256" key="1">
    <source>
        <dbReference type="ARBA" id="ARBA00004123"/>
    </source>
</evidence>
<feature type="compositionally biased region" description="Low complexity" evidence="6">
    <location>
        <begin position="31"/>
        <end position="44"/>
    </location>
</feature>
<dbReference type="InterPro" id="IPR044800">
    <property type="entry name" value="LEC2-like"/>
</dbReference>
<dbReference type="FunFam" id="2.40.330.10:FF:000002">
    <property type="entry name" value="B3 domain-containing protein"/>
    <property type="match status" value="1"/>
</dbReference>
<dbReference type="Pfam" id="PF02362">
    <property type="entry name" value="B3"/>
    <property type="match status" value="1"/>
</dbReference>
<dbReference type="PROSITE" id="PS50863">
    <property type="entry name" value="B3"/>
    <property type="match status" value="1"/>
</dbReference>
<dbReference type="InterPro" id="IPR003340">
    <property type="entry name" value="B3_DNA-bd"/>
</dbReference>
<dbReference type="CDD" id="cd10017">
    <property type="entry name" value="B3_DNA"/>
    <property type="match status" value="1"/>
</dbReference>
<name>A0A6A1VHP6_9ROSI</name>
<accession>A0A6A1VHP6</accession>
<dbReference type="AlphaFoldDB" id="A0A6A1VHP6"/>
<gene>
    <name evidence="8" type="ORF">CJ030_MR5G020701</name>
</gene>
<feature type="region of interest" description="Disordered" evidence="6">
    <location>
        <begin position="1"/>
        <end position="57"/>
    </location>
</feature>
<sequence length="421" mass="47395">MDFVHEEEGFSGREEEEEANRRKTNNLCLLSSSSSFASSKSKGFPSRHQKPWLEEDESYQEKQVRSYAQAAPAEAVNFTSKLDLMDWSQGNGYDEADCSGGGSGSGSGSIEKEHMFDKVVTPSDVGKLNRLVIPKQYAEKYFPLDSSTNENGLLLSFEDRSEKLWRFRYSYWNSSQSYVMTKGWSRFVKEKKLDAGDIVSFVRGVGELFKDRLYIDWRHRPTDALNPRSLTNLTNLKLANQPQFPRSVRWASRLYSPPSSVSVPIGMPLHHAQVQELNYNFHHQHRHQYHSGIHEYNAADSGSSSLYYLRSSISLDHTEAASQRGNLPVVIDSFPVVQRGKTVGKRLRLFGVNMECCVPEEPDFPLLCSNTLPHVPVASPSPRDLASFSMTSPQLNLPNASSMSTIPISEFPEKGKGSFGF</sequence>
<keyword evidence="9" id="KW-1185">Reference proteome</keyword>
<dbReference type="GO" id="GO:0003677">
    <property type="term" value="F:DNA binding"/>
    <property type="evidence" value="ECO:0007669"/>
    <property type="project" value="UniProtKB-KW"/>
</dbReference>
<dbReference type="PANTHER" id="PTHR31140:SF123">
    <property type="entry name" value="B3 DOMAIN-CONTAINING TRANSCRIPTION FACTOR NGA1"/>
    <property type="match status" value="1"/>
</dbReference>
<protein>
    <submittedName>
        <fullName evidence="8">B3 domain-containing transcription factor NGA3</fullName>
    </submittedName>
</protein>
<dbReference type="Gene3D" id="2.40.330.10">
    <property type="entry name" value="DNA-binding pseudobarrel domain"/>
    <property type="match status" value="1"/>
</dbReference>
<evidence type="ECO:0000256" key="5">
    <source>
        <dbReference type="ARBA" id="ARBA00023242"/>
    </source>
</evidence>
<organism evidence="8 9">
    <name type="scientific">Morella rubra</name>
    <name type="common">Chinese bayberry</name>
    <dbReference type="NCBI Taxonomy" id="262757"/>
    <lineage>
        <taxon>Eukaryota</taxon>
        <taxon>Viridiplantae</taxon>
        <taxon>Streptophyta</taxon>
        <taxon>Embryophyta</taxon>
        <taxon>Tracheophyta</taxon>
        <taxon>Spermatophyta</taxon>
        <taxon>Magnoliopsida</taxon>
        <taxon>eudicotyledons</taxon>
        <taxon>Gunneridae</taxon>
        <taxon>Pentapetalae</taxon>
        <taxon>rosids</taxon>
        <taxon>fabids</taxon>
        <taxon>Fagales</taxon>
        <taxon>Myricaceae</taxon>
        <taxon>Morella</taxon>
    </lineage>
</organism>
<keyword evidence="2" id="KW-0805">Transcription regulation</keyword>
<keyword evidence="5" id="KW-0539">Nucleus</keyword>
<evidence type="ECO:0000256" key="3">
    <source>
        <dbReference type="ARBA" id="ARBA00023125"/>
    </source>
</evidence>
<keyword evidence="4" id="KW-0804">Transcription</keyword>
<evidence type="ECO:0000256" key="4">
    <source>
        <dbReference type="ARBA" id="ARBA00023163"/>
    </source>
</evidence>
<dbReference type="SUPFAM" id="SSF101936">
    <property type="entry name" value="DNA-binding pseudobarrel domain"/>
    <property type="match status" value="1"/>
</dbReference>
<evidence type="ECO:0000313" key="9">
    <source>
        <dbReference type="Proteomes" id="UP000516437"/>
    </source>
</evidence>
<reference evidence="8 9" key="1">
    <citation type="journal article" date="2019" name="Plant Biotechnol. J.">
        <title>The red bayberry genome and genetic basis of sex determination.</title>
        <authorList>
            <person name="Jia H.M."/>
            <person name="Jia H.J."/>
            <person name="Cai Q.L."/>
            <person name="Wang Y."/>
            <person name="Zhao H.B."/>
            <person name="Yang W.F."/>
            <person name="Wang G.Y."/>
            <person name="Li Y.H."/>
            <person name="Zhan D.L."/>
            <person name="Shen Y.T."/>
            <person name="Niu Q.F."/>
            <person name="Chang L."/>
            <person name="Qiu J."/>
            <person name="Zhao L."/>
            <person name="Xie H.B."/>
            <person name="Fu W.Y."/>
            <person name="Jin J."/>
            <person name="Li X.W."/>
            <person name="Jiao Y."/>
            <person name="Zhou C.C."/>
            <person name="Tu T."/>
            <person name="Chai C.Y."/>
            <person name="Gao J.L."/>
            <person name="Fan L.J."/>
            <person name="van de Weg E."/>
            <person name="Wang J.Y."/>
            <person name="Gao Z.S."/>
        </authorList>
    </citation>
    <scope>NUCLEOTIDE SEQUENCE [LARGE SCALE GENOMIC DNA]</scope>
    <source>
        <tissue evidence="8">Leaves</tissue>
    </source>
</reference>
<dbReference type="GO" id="GO:0005634">
    <property type="term" value="C:nucleus"/>
    <property type="evidence" value="ECO:0007669"/>
    <property type="project" value="UniProtKB-SubCell"/>
</dbReference>
<evidence type="ECO:0000313" key="8">
    <source>
        <dbReference type="EMBL" id="KAB1212392.1"/>
    </source>
</evidence>
<evidence type="ECO:0000256" key="6">
    <source>
        <dbReference type="SAM" id="MobiDB-lite"/>
    </source>
</evidence>
<dbReference type="SMART" id="SM01019">
    <property type="entry name" value="B3"/>
    <property type="match status" value="1"/>
</dbReference>
<dbReference type="OrthoDB" id="2020802at2759"/>
<comment type="caution">
    <text evidence="8">The sequence shown here is derived from an EMBL/GenBank/DDBJ whole genome shotgun (WGS) entry which is preliminary data.</text>
</comment>
<proteinExistence type="predicted"/>
<comment type="subcellular location">
    <subcellularLocation>
        <location evidence="1">Nucleus</location>
    </subcellularLocation>
</comment>
<dbReference type="PANTHER" id="PTHR31140">
    <property type="entry name" value="B3 DOMAIN-CONTAINING TRANSCRIPTION FACTOR ABI3"/>
    <property type="match status" value="1"/>
</dbReference>
<feature type="domain" description="TF-B3" evidence="7">
    <location>
        <begin position="116"/>
        <end position="216"/>
    </location>
</feature>